<name>A0A061E7W7_THECC</name>
<organism evidence="1 2">
    <name type="scientific">Theobroma cacao</name>
    <name type="common">Cacao</name>
    <name type="synonym">Cocoa</name>
    <dbReference type="NCBI Taxonomy" id="3641"/>
    <lineage>
        <taxon>Eukaryota</taxon>
        <taxon>Viridiplantae</taxon>
        <taxon>Streptophyta</taxon>
        <taxon>Embryophyta</taxon>
        <taxon>Tracheophyta</taxon>
        <taxon>Spermatophyta</taxon>
        <taxon>Magnoliopsida</taxon>
        <taxon>eudicotyledons</taxon>
        <taxon>Gunneridae</taxon>
        <taxon>Pentapetalae</taxon>
        <taxon>rosids</taxon>
        <taxon>malvids</taxon>
        <taxon>Malvales</taxon>
        <taxon>Malvaceae</taxon>
        <taxon>Byttnerioideae</taxon>
        <taxon>Theobroma</taxon>
    </lineage>
</organism>
<dbReference type="PANTHER" id="PTHR11697">
    <property type="entry name" value="GENERAL TRANSCRIPTION FACTOR 2-RELATED ZINC FINGER PROTEIN"/>
    <property type="match status" value="1"/>
</dbReference>
<dbReference type="PANTHER" id="PTHR11697:SF230">
    <property type="entry name" value="ZINC FINGER, MYM DOMAIN CONTAINING 1"/>
    <property type="match status" value="1"/>
</dbReference>
<dbReference type="Proteomes" id="UP000026915">
    <property type="component" value="Chromosome 2"/>
</dbReference>
<dbReference type="HOGENOM" id="CLU_2390412_0_0_1"/>
<evidence type="ECO:0000313" key="2">
    <source>
        <dbReference type="Proteomes" id="UP000026915"/>
    </source>
</evidence>
<sequence length="94" mass="11132">MKFENSFLNFHSTLAKDFFELIHVNKELLEIINDFSKTLQLNSQDILNAIRLVSLTKKRLQQLREDGGKPLLESLKKFCEKYEIEILNARTKYK</sequence>
<gene>
    <name evidence="1" type="ORF">TCM_010628</name>
</gene>
<evidence type="ECO:0000313" key="1">
    <source>
        <dbReference type="EMBL" id="EOY00698.1"/>
    </source>
</evidence>
<dbReference type="InterPro" id="IPR055298">
    <property type="entry name" value="AtLOH3-like"/>
</dbReference>
<dbReference type="EMBL" id="CM001880">
    <property type="protein sequence ID" value="EOY00698.1"/>
    <property type="molecule type" value="Genomic_DNA"/>
</dbReference>
<keyword evidence="2" id="KW-1185">Reference proteome</keyword>
<dbReference type="STRING" id="3641.A0A061E7W7"/>
<reference evidence="1 2" key="1">
    <citation type="journal article" date="2013" name="Genome Biol.">
        <title>The genome sequence of the most widely cultivated cacao type and its use to identify candidate genes regulating pod color.</title>
        <authorList>
            <person name="Motamayor J.C."/>
            <person name="Mockaitis K."/>
            <person name="Schmutz J."/>
            <person name="Haiminen N."/>
            <person name="Iii D.L."/>
            <person name="Cornejo O."/>
            <person name="Findley S.D."/>
            <person name="Zheng P."/>
            <person name="Utro F."/>
            <person name="Royaert S."/>
            <person name="Saski C."/>
            <person name="Jenkins J."/>
            <person name="Podicheti R."/>
            <person name="Zhao M."/>
            <person name="Scheffler B.E."/>
            <person name="Stack J.C."/>
            <person name="Feltus F.A."/>
            <person name="Mustiga G.M."/>
            <person name="Amores F."/>
            <person name="Phillips W."/>
            <person name="Marelli J.P."/>
            <person name="May G.D."/>
            <person name="Shapiro H."/>
            <person name="Ma J."/>
            <person name="Bustamante C.D."/>
            <person name="Schnell R.J."/>
            <person name="Main D."/>
            <person name="Gilbert D."/>
            <person name="Parida L."/>
            <person name="Kuhn D.N."/>
        </authorList>
    </citation>
    <scope>NUCLEOTIDE SEQUENCE [LARGE SCALE GENOMIC DNA]</scope>
    <source>
        <strain evidence="2">cv. Matina 1-6</strain>
    </source>
</reference>
<dbReference type="Gramene" id="EOY00698">
    <property type="protein sequence ID" value="EOY00698"/>
    <property type="gene ID" value="TCM_010628"/>
</dbReference>
<proteinExistence type="predicted"/>
<accession>A0A061E7W7</accession>
<dbReference type="InParanoid" id="A0A061E7W7"/>
<protein>
    <submittedName>
        <fullName evidence="1">Uncharacterized protein</fullName>
    </submittedName>
</protein>
<dbReference type="AlphaFoldDB" id="A0A061E7W7"/>